<dbReference type="Pfam" id="PF20720">
    <property type="entry name" value="nSTAND3"/>
    <property type="match status" value="1"/>
</dbReference>
<dbReference type="InterPro" id="IPR027417">
    <property type="entry name" value="P-loop_NTPase"/>
</dbReference>
<dbReference type="GO" id="GO:0016887">
    <property type="term" value="F:ATP hydrolysis activity"/>
    <property type="evidence" value="ECO:0007669"/>
    <property type="project" value="InterPro"/>
</dbReference>
<dbReference type="RefSeq" id="WP_032572952.1">
    <property type="nucleotide sequence ID" value="NZ_CAXSVT010000001.1"/>
</dbReference>
<dbReference type="CDD" id="cd00009">
    <property type="entry name" value="AAA"/>
    <property type="match status" value="1"/>
</dbReference>
<gene>
    <name evidence="1" type="ORF">NXW39_15765</name>
</gene>
<dbReference type="InterPro" id="IPR011704">
    <property type="entry name" value="ATPase_dyneun-rel_AAA"/>
</dbReference>
<accession>A0A9D3AFY5</accession>
<name>A0A9D3AFY5_BACFG</name>
<dbReference type="GO" id="GO:0005524">
    <property type="term" value="F:ATP binding"/>
    <property type="evidence" value="ECO:0007669"/>
    <property type="project" value="InterPro"/>
</dbReference>
<dbReference type="InterPro" id="IPR052934">
    <property type="entry name" value="Methyl-DNA_Rec/Restrict_Enz"/>
</dbReference>
<protein>
    <submittedName>
        <fullName evidence="1">AAA family ATPase</fullName>
    </submittedName>
</protein>
<evidence type="ECO:0000313" key="1">
    <source>
        <dbReference type="EMBL" id="UVO88801.1"/>
    </source>
</evidence>
<organism evidence="1 2">
    <name type="scientific">Bacteroides fragilis</name>
    <dbReference type="NCBI Taxonomy" id="817"/>
    <lineage>
        <taxon>Bacteria</taxon>
        <taxon>Pseudomonadati</taxon>
        <taxon>Bacteroidota</taxon>
        <taxon>Bacteroidia</taxon>
        <taxon>Bacteroidales</taxon>
        <taxon>Bacteroidaceae</taxon>
        <taxon>Bacteroides</taxon>
    </lineage>
</organism>
<dbReference type="REBASE" id="654693">
    <property type="entry name" value="Bfr49McrBCP"/>
</dbReference>
<dbReference type="AlphaFoldDB" id="A0A9D3AFY5"/>
<dbReference type="Pfam" id="PF07728">
    <property type="entry name" value="AAA_5"/>
    <property type="match status" value="1"/>
</dbReference>
<dbReference type="InterPro" id="IPR049050">
    <property type="entry name" value="nSTAND3"/>
</dbReference>
<evidence type="ECO:0000313" key="2">
    <source>
        <dbReference type="Proteomes" id="UP001058403"/>
    </source>
</evidence>
<reference evidence="1" key="1">
    <citation type="submission" date="2022-08" db="EMBL/GenBank/DDBJ databases">
        <title>Genome Sequencing of Bacteroides fragilis Group Isolates with Nanopore Technology.</title>
        <authorList>
            <person name="Tisza M.J."/>
            <person name="Smith D."/>
            <person name="Dekker J.P."/>
        </authorList>
    </citation>
    <scope>NUCLEOTIDE SEQUENCE</scope>
    <source>
        <strain evidence="1">BFG-49</strain>
    </source>
</reference>
<dbReference type="EMBL" id="CP103070">
    <property type="protein sequence ID" value="UVO88801.1"/>
    <property type="molecule type" value="Genomic_DNA"/>
</dbReference>
<dbReference type="PANTHER" id="PTHR37291">
    <property type="entry name" value="5-METHYLCYTOSINE-SPECIFIC RESTRICTION ENZYME B"/>
    <property type="match status" value="1"/>
</dbReference>
<sequence length="862" mass="100694">MDRTDFIENRIDVIKNIYTLYSYAKSSMVDNKEWALQRFKQGKWYIVEVFGNTLFFAPSRFVGYKDNTIEKHKLNHGDGTQTNSKFHELKLYKEASDVFLTQQFEHFMITLGIEKDTAKFLIPYNYEISDLKKPRKCYFICPTHCKGQKENAWKSFLSKNIMAIGWKHTDYTNYSIEEIINDYTDDHTAIEPFKNIKDIKEGDIVCCTNNNFGLWGIGIALSQYKFYKDIHYAGIDEDGNDSYYSHYIDVAWICFKDNGYIPAKELHILSPEKMWQPYGTLNLKEEIPQYISNYLLKNTETDMEQNSKLEKYIKILEANKNIILTGAPGTGKTHLAKAIANTMDAEYDFVQFHPSYDYTDFVEGLRPLPPDNNGNIGFKRVNGVFKEFCKRAIQYTQKQSILSDDNKIAKSFDEAYNILIENIKHNNIVLYSDFRNSKKVLQVEIKEQSGSDKYREIIRFYKTNKFQNAQIDYLQKIYTYYVSKKQYNIQQEGNDQFVNIIGNTLDYSYYRGIVQGLLDLTCRNSKNEDSECNYDLFKQCYNNLINDIQNGVVKTIKLKTGIQSTDLSITSNNSIKWQRRTNEENGSDNVVTIDRLLKLYSKYPTIDEVDNMDRINETIREIIGGANTTYYWAILREVVYRMTLESNKKTQGLTINKSYVFIIDEINRGEISKIFGELFFSIDPGYRGIRGKVKTQYQNMITDKSDPFYEGFYVPENVYIIGTMNDIDRSVESMDFAMRRRFAWQEIKAEENTGMLDNLQEMKDEVIEIMKRLNNTIWDETTNTGIEGLNAAYHIGGSYFSKLQLYLNEDHTNKKAAYIHLWENHLKGVLSEYLRGMPNAMESMKKLENMYFKGDLDADIEG</sequence>
<dbReference type="SUPFAM" id="SSF52540">
    <property type="entry name" value="P-loop containing nucleoside triphosphate hydrolases"/>
    <property type="match status" value="1"/>
</dbReference>
<dbReference type="PANTHER" id="PTHR37291:SF1">
    <property type="entry name" value="TYPE IV METHYL-DIRECTED RESTRICTION ENZYME ECOKMCRB SUBUNIT"/>
    <property type="match status" value="1"/>
</dbReference>
<proteinExistence type="predicted"/>
<dbReference type="Proteomes" id="UP001058403">
    <property type="component" value="Chromosome"/>
</dbReference>
<dbReference type="Gene3D" id="3.40.50.300">
    <property type="entry name" value="P-loop containing nucleotide triphosphate hydrolases"/>
    <property type="match status" value="2"/>
</dbReference>